<evidence type="ECO:0000256" key="1">
    <source>
        <dbReference type="ARBA" id="ARBA00004141"/>
    </source>
</evidence>
<sequence>MRVVDDLRKNWARYVLYTALAALVVCGIGFTAAGVAAGSLAACAQSYFYGGQTGGLFSLLQSLGTRLVMPPLGVLVLAGIAAVVTVPAMCKAISWVWSWWKSRT</sequence>
<keyword evidence="8" id="KW-1185">Reference proteome</keyword>
<name>A0A1M2VDL8_TRAPU</name>
<dbReference type="Gene3D" id="6.10.110.10">
    <property type="match status" value="1"/>
</dbReference>
<dbReference type="AlphaFoldDB" id="A0A1M2VDL8"/>
<organism evidence="7 8">
    <name type="scientific">Trametes pubescens</name>
    <name type="common">White-rot fungus</name>
    <dbReference type="NCBI Taxonomy" id="154538"/>
    <lineage>
        <taxon>Eukaryota</taxon>
        <taxon>Fungi</taxon>
        <taxon>Dikarya</taxon>
        <taxon>Basidiomycota</taxon>
        <taxon>Agaricomycotina</taxon>
        <taxon>Agaricomycetes</taxon>
        <taxon>Polyporales</taxon>
        <taxon>Polyporaceae</taxon>
        <taxon>Trametes</taxon>
    </lineage>
</organism>
<evidence type="ECO:0000256" key="6">
    <source>
        <dbReference type="SAM" id="Phobius"/>
    </source>
</evidence>
<comment type="similarity">
    <text evidence="2">Belongs to the IFI6/IFI27 family.</text>
</comment>
<accession>A0A1M2VDL8</accession>
<evidence type="ECO:0000313" key="7">
    <source>
        <dbReference type="EMBL" id="OJT05633.1"/>
    </source>
</evidence>
<evidence type="ECO:0000256" key="5">
    <source>
        <dbReference type="ARBA" id="ARBA00023136"/>
    </source>
</evidence>
<dbReference type="Pfam" id="PF06140">
    <property type="entry name" value="Ifi-6-16"/>
    <property type="match status" value="1"/>
</dbReference>
<dbReference type="Proteomes" id="UP000184267">
    <property type="component" value="Unassembled WGS sequence"/>
</dbReference>
<dbReference type="InterPro" id="IPR009311">
    <property type="entry name" value="IFI6/IFI27-like"/>
</dbReference>
<keyword evidence="5 6" id="KW-0472">Membrane</keyword>
<comment type="caution">
    <text evidence="7">The sequence shown here is derived from an EMBL/GenBank/DDBJ whole genome shotgun (WGS) entry which is preliminary data.</text>
</comment>
<proteinExistence type="inferred from homology"/>
<keyword evidence="4 6" id="KW-1133">Transmembrane helix</keyword>
<dbReference type="OrthoDB" id="2758418at2759"/>
<dbReference type="GO" id="GO:0016020">
    <property type="term" value="C:membrane"/>
    <property type="evidence" value="ECO:0007669"/>
    <property type="project" value="UniProtKB-SubCell"/>
</dbReference>
<keyword evidence="3 6" id="KW-0812">Transmembrane</keyword>
<gene>
    <name evidence="7" type="ORF">TRAPUB_3556</name>
</gene>
<evidence type="ECO:0000256" key="2">
    <source>
        <dbReference type="ARBA" id="ARBA00007262"/>
    </source>
</evidence>
<comment type="subcellular location">
    <subcellularLocation>
        <location evidence="1">Membrane</location>
        <topology evidence="1">Multi-pass membrane protein</topology>
    </subcellularLocation>
</comment>
<evidence type="ECO:0000256" key="4">
    <source>
        <dbReference type="ARBA" id="ARBA00022989"/>
    </source>
</evidence>
<feature type="transmembrane region" description="Helical" evidence="6">
    <location>
        <begin position="68"/>
        <end position="97"/>
    </location>
</feature>
<protein>
    <submittedName>
        <fullName evidence="7">Uncharacterized protein</fullName>
    </submittedName>
</protein>
<dbReference type="STRING" id="154538.A0A1M2VDL8"/>
<evidence type="ECO:0000256" key="3">
    <source>
        <dbReference type="ARBA" id="ARBA00022692"/>
    </source>
</evidence>
<evidence type="ECO:0000313" key="8">
    <source>
        <dbReference type="Proteomes" id="UP000184267"/>
    </source>
</evidence>
<dbReference type="EMBL" id="MNAD01001415">
    <property type="protein sequence ID" value="OJT05633.1"/>
    <property type="molecule type" value="Genomic_DNA"/>
</dbReference>
<reference evidence="7 8" key="1">
    <citation type="submission" date="2016-10" db="EMBL/GenBank/DDBJ databases">
        <title>Genome sequence of the basidiomycete white-rot fungus Trametes pubescens.</title>
        <authorList>
            <person name="Makela M.R."/>
            <person name="Granchi Z."/>
            <person name="Peng M."/>
            <person name="De Vries R.P."/>
            <person name="Grigoriev I."/>
            <person name="Riley R."/>
            <person name="Hilden K."/>
        </authorList>
    </citation>
    <scope>NUCLEOTIDE SEQUENCE [LARGE SCALE GENOMIC DNA]</scope>
    <source>
        <strain evidence="7 8">FBCC735</strain>
    </source>
</reference>
<dbReference type="InterPro" id="IPR038213">
    <property type="entry name" value="IFI6/IFI27-like_sf"/>
</dbReference>